<dbReference type="InterPro" id="IPR048280">
    <property type="entry name" value="COX6B-like"/>
</dbReference>
<dbReference type="HOGENOM" id="CLU_142408_2_0_1"/>
<gene>
    <name evidence="5" type="ORF">V565_048050</name>
</gene>
<comment type="similarity">
    <text evidence="2">Belongs to the cytochrome c oxidase subunit 6B family.</text>
</comment>
<dbReference type="AlphaFoldDB" id="A0A074RYY0"/>
<evidence type="ECO:0000313" key="5">
    <source>
        <dbReference type="EMBL" id="KEP52256.1"/>
    </source>
</evidence>
<dbReference type="InterPro" id="IPR048281">
    <property type="entry name" value="COA6_fun"/>
</dbReference>
<dbReference type="OrthoDB" id="5545577at2759"/>
<keyword evidence="6" id="KW-1185">Reference proteome</keyword>
<evidence type="ECO:0000256" key="2">
    <source>
        <dbReference type="ARBA" id="ARBA00006425"/>
    </source>
</evidence>
<comment type="caution">
    <text evidence="5">The sequence shown here is derived from an EMBL/GenBank/DDBJ whole genome shotgun (WGS) entry which is preliminary data.</text>
</comment>
<evidence type="ECO:0000256" key="1">
    <source>
        <dbReference type="ARBA" id="ARBA00004173"/>
    </source>
</evidence>
<evidence type="ECO:0000256" key="4">
    <source>
        <dbReference type="ARBA" id="ARBA00023157"/>
    </source>
</evidence>
<sequence length="87" mass="9933">MSAPAPTREERKRCWESRDGYFGCLDKNKVIQPGKEGGACSKENKTYVQLCPAAWVEYFNKQRVLAERQRATLEAAERQNAALQARK</sequence>
<name>A0A074RYY0_9AGAM</name>
<dbReference type="GO" id="GO:0005739">
    <property type="term" value="C:mitochondrion"/>
    <property type="evidence" value="ECO:0007669"/>
    <property type="project" value="UniProtKB-SubCell"/>
</dbReference>
<proteinExistence type="inferred from homology"/>
<dbReference type="Gene3D" id="1.10.10.140">
    <property type="entry name" value="Cytochrome c oxidase, subunit VIb"/>
    <property type="match status" value="1"/>
</dbReference>
<keyword evidence="3" id="KW-0496">Mitochondrion</keyword>
<dbReference type="EMBL" id="AZST01000115">
    <property type="protein sequence ID" value="KEP52256.1"/>
    <property type="molecule type" value="Genomic_DNA"/>
</dbReference>
<reference evidence="5 6" key="1">
    <citation type="submission" date="2013-12" db="EMBL/GenBank/DDBJ databases">
        <authorList>
            <person name="Cubeta M."/>
            <person name="Pakala S."/>
            <person name="Fedorova N."/>
            <person name="Thomas E."/>
            <person name="Dean R."/>
            <person name="Jabaji S."/>
            <person name="Neate S."/>
            <person name="Toda T."/>
            <person name="Tavantzis S."/>
            <person name="Vilgalys R."/>
            <person name="Bharathan N."/>
            <person name="Pakala S."/>
            <person name="Losada L.S."/>
            <person name="Zafar N."/>
            <person name="Nierman W."/>
        </authorList>
    </citation>
    <scope>NUCLEOTIDE SEQUENCE [LARGE SCALE GENOMIC DNA]</scope>
    <source>
        <strain evidence="5 6">123E</strain>
    </source>
</reference>
<dbReference type="Proteomes" id="UP000027456">
    <property type="component" value="Unassembled WGS sequence"/>
</dbReference>
<evidence type="ECO:0000256" key="3">
    <source>
        <dbReference type="ARBA" id="ARBA00023128"/>
    </source>
</evidence>
<organism evidence="5 6">
    <name type="scientific">Rhizoctonia solani 123E</name>
    <dbReference type="NCBI Taxonomy" id="1423351"/>
    <lineage>
        <taxon>Eukaryota</taxon>
        <taxon>Fungi</taxon>
        <taxon>Dikarya</taxon>
        <taxon>Basidiomycota</taxon>
        <taxon>Agaricomycotina</taxon>
        <taxon>Agaricomycetes</taxon>
        <taxon>Cantharellales</taxon>
        <taxon>Ceratobasidiaceae</taxon>
        <taxon>Rhizoctonia</taxon>
    </lineage>
</organism>
<dbReference type="Pfam" id="PF02297">
    <property type="entry name" value="COX6B"/>
    <property type="match status" value="1"/>
</dbReference>
<protein>
    <submittedName>
        <fullName evidence="5">Cytochrome oxidase C subunit VIb</fullName>
    </submittedName>
</protein>
<evidence type="ECO:0000313" key="6">
    <source>
        <dbReference type="Proteomes" id="UP000027456"/>
    </source>
</evidence>
<dbReference type="PANTHER" id="PTHR47677">
    <property type="entry name" value="CYTOCHROME C OXIDASE ASSEMBLY FACTOR 6"/>
    <property type="match status" value="1"/>
</dbReference>
<dbReference type="PANTHER" id="PTHR47677:SF1">
    <property type="entry name" value="CYTOCHROME C OXIDASE ASSEMBLY FACTOR 6"/>
    <property type="match status" value="1"/>
</dbReference>
<accession>A0A074RYY0</accession>
<dbReference type="InterPro" id="IPR036549">
    <property type="entry name" value="CX6/COA6-like_sf"/>
</dbReference>
<dbReference type="SUPFAM" id="SSF47694">
    <property type="entry name" value="Cytochrome c oxidase subunit h"/>
    <property type="match status" value="1"/>
</dbReference>
<comment type="subcellular location">
    <subcellularLocation>
        <location evidence="1">Mitochondrion</location>
    </subcellularLocation>
</comment>
<dbReference type="STRING" id="1423351.A0A074RYY0"/>
<keyword evidence="4" id="KW-1015">Disulfide bond</keyword>